<dbReference type="Gene3D" id="1.10.760.10">
    <property type="entry name" value="Cytochrome c-like domain"/>
    <property type="match status" value="2"/>
</dbReference>
<dbReference type="AlphaFoldDB" id="A0A382U9V1"/>
<keyword evidence="3" id="KW-0408">Iron</keyword>
<feature type="non-terminal residue" evidence="5">
    <location>
        <position position="1"/>
    </location>
</feature>
<protein>
    <recommendedName>
        <fullName evidence="4">Cytochrome c domain-containing protein</fullName>
    </recommendedName>
</protein>
<dbReference type="EMBL" id="UINC01142242">
    <property type="protein sequence ID" value="SVD30458.1"/>
    <property type="molecule type" value="Genomic_DNA"/>
</dbReference>
<dbReference type="SUPFAM" id="SSF56988">
    <property type="entry name" value="Anthrax protective antigen"/>
    <property type="match status" value="1"/>
</dbReference>
<name>A0A382U9V1_9ZZZZ</name>
<dbReference type="GO" id="GO:0009055">
    <property type="term" value="F:electron transfer activity"/>
    <property type="evidence" value="ECO:0007669"/>
    <property type="project" value="InterPro"/>
</dbReference>
<organism evidence="5">
    <name type="scientific">marine metagenome</name>
    <dbReference type="NCBI Taxonomy" id="408172"/>
    <lineage>
        <taxon>unclassified sequences</taxon>
        <taxon>metagenomes</taxon>
        <taxon>ecological metagenomes</taxon>
    </lineage>
</organism>
<evidence type="ECO:0000256" key="3">
    <source>
        <dbReference type="ARBA" id="ARBA00023004"/>
    </source>
</evidence>
<dbReference type="GO" id="GO:0020037">
    <property type="term" value="F:heme binding"/>
    <property type="evidence" value="ECO:0007669"/>
    <property type="project" value="InterPro"/>
</dbReference>
<evidence type="ECO:0000259" key="4">
    <source>
        <dbReference type="PROSITE" id="PS51007"/>
    </source>
</evidence>
<dbReference type="PROSITE" id="PS51007">
    <property type="entry name" value="CYTC"/>
    <property type="match status" value="2"/>
</dbReference>
<evidence type="ECO:0000256" key="2">
    <source>
        <dbReference type="ARBA" id="ARBA00022723"/>
    </source>
</evidence>
<reference evidence="5" key="1">
    <citation type="submission" date="2018-05" db="EMBL/GenBank/DDBJ databases">
        <authorList>
            <person name="Lanie J.A."/>
            <person name="Ng W.-L."/>
            <person name="Kazmierczak K.M."/>
            <person name="Andrzejewski T.M."/>
            <person name="Davidsen T.M."/>
            <person name="Wayne K.J."/>
            <person name="Tettelin H."/>
            <person name="Glass J.I."/>
            <person name="Rusch D."/>
            <person name="Podicherti R."/>
            <person name="Tsui H.-C.T."/>
            <person name="Winkler M.E."/>
        </authorList>
    </citation>
    <scope>NUCLEOTIDE SEQUENCE</scope>
</reference>
<evidence type="ECO:0000256" key="1">
    <source>
        <dbReference type="ARBA" id="ARBA00022617"/>
    </source>
</evidence>
<dbReference type="GO" id="GO:0046872">
    <property type="term" value="F:metal ion binding"/>
    <property type="evidence" value="ECO:0007669"/>
    <property type="project" value="UniProtKB-KW"/>
</dbReference>
<evidence type="ECO:0000313" key="5">
    <source>
        <dbReference type="EMBL" id="SVD30458.1"/>
    </source>
</evidence>
<dbReference type="InterPro" id="IPR009056">
    <property type="entry name" value="Cyt_c-like_dom"/>
</dbReference>
<feature type="domain" description="Cytochrome c" evidence="4">
    <location>
        <begin position="207"/>
        <end position="285"/>
    </location>
</feature>
<dbReference type="PANTHER" id="PTHR33546">
    <property type="entry name" value="LARGE, MULTIFUNCTIONAL SECRETED PROTEIN-RELATED"/>
    <property type="match status" value="1"/>
</dbReference>
<dbReference type="InterPro" id="IPR036909">
    <property type="entry name" value="Cyt_c-like_dom_sf"/>
</dbReference>
<keyword evidence="2" id="KW-0479">Metal-binding</keyword>
<feature type="non-terminal residue" evidence="5">
    <location>
        <position position="295"/>
    </location>
</feature>
<gene>
    <name evidence="5" type="ORF">METZ01_LOCUS383312</name>
</gene>
<proteinExistence type="predicted"/>
<accession>A0A382U9V1</accession>
<feature type="domain" description="Cytochrome c" evidence="4">
    <location>
        <begin position="112"/>
        <end position="194"/>
    </location>
</feature>
<keyword evidence="1" id="KW-0349">Heme</keyword>
<sequence length="295" mass="32529">TPNFTLVANQSVHSQIAPEFEATYSGVLQIVRGGDYLFSGDARIEVAGQGAKGKALKLSPGVHAIKITYARKPGPARLQIRWQSDFFIDEPIPAHVYSRAKKQEDDLTKRWASIEQGRLLYENLSCGACHGADEWGLTTRQGSDLSTVGDRVTKDWLQAWLKNPKHYRKSTPMPALLTSDDEVRDVTAFLLGLGKGTPVEKETPNTGRIEAGKELFAEVGCAKCHGEDSHSLSEVGGKYRSSQALARYLLDPLQVDPSGRMPQFFDSKTQAHEAALVAEYLFHGKRKDWPKFSGG</sequence>
<dbReference type="Pfam" id="PF00034">
    <property type="entry name" value="Cytochrom_C"/>
    <property type="match status" value="1"/>
</dbReference>
<dbReference type="PANTHER" id="PTHR33546:SF1">
    <property type="entry name" value="LARGE, MULTIFUNCTIONAL SECRETED PROTEIN"/>
    <property type="match status" value="1"/>
</dbReference>
<dbReference type="SUPFAM" id="SSF46626">
    <property type="entry name" value="Cytochrome c"/>
    <property type="match status" value="2"/>
</dbReference>
<dbReference type="Pfam" id="PF13442">
    <property type="entry name" value="Cytochrome_CBB3"/>
    <property type="match status" value="1"/>
</dbReference>